<evidence type="ECO:0000256" key="1">
    <source>
        <dbReference type="ARBA" id="ARBA00008226"/>
    </source>
</evidence>
<reference evidence="9 10" key="1">
    <citation type="journal article" date="2015" name="Genome Announc.">
        <title>Expanding the biotechnology potential of lactobacilli through comparative genomics of 213 strains and associated genera.</title>
        <authorList>
            <person name="Sun Z."/>
            <person name="Harris H.M."/>
            <person name="McCann A."/>
            <person name="Guo C."/>
            <person name="Argimon S."/>
            <person name="Zhang W."/>
            <person name="Yang X."/>
            <person name="Jeffery I.B."/>
            <person name="Cooney J.C."/>
            <person name="Kagawa T.F."/>
            <person name="Liu W."/>
            <person name="Song Y."/>
            <person name="Salvetti E."/>
            <person name="Wrobel A."/>
            <person name="Rasinkangas P."/>
            <person name="Parkhill J."/>
            <person name="Rea M.C."/>
            <person name="O'Sullivan O."/>
            <person name="Ritari J."/>
            <person name="Douillard F.P."/>
            <person name="Paul Ross R."/>
            <person name="Yang R."/>
            <person name="Briner A.E."/>
            <person name="Felis G.E."/>
            <person name="de Vos W.M."/>
            <person name="Barrangou R."/>
            <person name="Klaenhammer T.R."/>
            <person name="Caufield P.W."/>
            <person name="Cui Y."/>
            <person name="Zhang H."/>
            <person name="O'Toole P.W."/>
        </authorList>
    </citation>
    <scope>NUCLEOTIDE SEQUENCE [LARGE SCALE GENOMIC DNA]</scope>
    <source>
        <strain evidence="9 10">ATCC 27304</strain>
    </source>
</reference>
<dbReference type="GO" id="GO:0006426">
    <property type="term" value="P:glycyl-tRNA aminoacylation"/>
    <property type="evidence" value="ECO:0007669"/>
    <property type="project" value="UniProtKB-UniRule"/>
</dbReference>
<name>A0A0R2FYR7_9LACO</name>
<dbReference type="SUPFAM" id="SSF109604">
    <property type="entry name" value="HD-domain/PDEase-like"/>
    <property type="match status" value="1"/>
</dbReference>
<keyword evidence="2 8" id="KW-0436">Ligase</keyword>
<dbReference type="Pfam" id="PF02092">
    <property type="entry name" value="tRNA_synt_2f"/>
    <property type="match status" value="1"/>
</dbReference>
<evidence type="ECO:0000256" key="6">
    <source>
        <dbReference type="ARBA" id="ARBA00023146"/>
    </source>
</evidence>
<comment type="catalytic activity">
    <reaction evidence="7 8">
        <text>tRNA(Gly) + glycine + ATP = glycyl-tRNA(Gly) + AMP + diphosphate</text>
        <dbReference type="Rhea" id="RHEA:16013"/>
        <dbReference type="Rhea" id="RHEA-COMP:9664"/>
        <dbReference type="Rhea" id="RHEA-COMP:9683"/>
        <dbReference type="ChEBI" id="CHEBI:30616"/>
        <dbReference type="ChEBI" id="CHEBI:33019"/>
        <dbReference type="ChEBI" id="CHEBI:57305"/>
        <dbReference type="ChEBI" id="CHEBI:78442"/>
        <dbReference type="ChEBI" id="CHEBI:78522"/>
        <dbReference type="ChEBI" id="CHEBI:456215"/>
        <dbReference type="EC" id="6.1.1.14"/>
    </reaction>
</comment>
<comment type="caution">
    <text evidence="9">The sequence shown here is derived from an EMBL/GenBank/DDBJ whole genome shotgun (WGS) entry which is preliminary data.</text>
</comment>
<organism evidence="9 10">
    <name type="scientific">Liquorilactobacillus mali</name>
    <dbReference type="NCBI Taxonomy" id="1618"/>
    <lineage>
        <taxon>Bacteria</taxon>
        <taxon>Bacillati</taxon>
        <taxon>Bacillota</taxon>
        <taxon>Bacilli</taxon>
        <taxon>Lactobacillales</taxon>
        <taxon>Lactobacillaceae</taxon>
        <taxon>Liquorilactobacillus</taxon>
    </lineage>
</organism>
<comment type="subunit">
    <text evidence="8">Tetramer of two alpha and two beta subunits.</text>
</comment>
<comment type="similarity">
    <text evidence="1 8">Belongs to the class-II aminoacyl-tRNA synthetase family.</text>
</comment>
<evidence type="ECO:0000256" key="2">
    <source>
        <dbReference type="ARBA" id="ARBA00022598"/>
    </source>
</evidence>
<evidence type="ECO:0000256" key="5">
    <source>
        <dbReference type="ARBA" id="ARBA00022917"/>
    </source>
</evidence>
<evidence type="ECO:0000313" key="10">
    <source>
        <dbReference type="Proteomes" id="UP000051727"/>
    </source>
</evidence>
<dbReference type="EMBL" id="JQAR01000007">
    <property type="protein sequence ID" value="KRN30394.1"/>
    <property type="molecule type" value="Genomic_DNA"/>
</dbReference>
<dbReference type="GO" id="GO:0005829">
    <property type="term" value="C:cytosol"/>
    <property type="evidence" value="ECO:0007669"/>
    <property type="project" value="TreeGrafter"/>
</dbReference>
<dbReference type="PATRIC" id="fig|1618.3.peg.2203"/>
<protein>
    <recommendedName>
        <fullName evidence="8">Glycine--tRNA ligase beta subunit</fullName>
        <ecNumber evidence="8">6.1.1.14</ecNumber>
    </recommendedName>
    <alternativeName>
        <fullName evidence="8">Glycyl-tRNA synthetase beta subunit</fullName>
        <shortName evidence="8">GlyRS</shortName>
    </alternativeName>
</protein>
<keyword evidence="3 8" id="KW-0547">Nucleotide-binding</keyword>
<keyword evidence="6 8" id="KW-0030">Aminoacyl-tRNA synthetase</keyword>
<dbReference type="OrthoDB" id="9775440at2"/>
<dbReference type="PROSITE" id="PS50861">
    <property type="entry name" value="AA_TRNA_LIGASE_II_GLYAB"/>
    <property type="match status" value="1"/>
</dbReference>
<dbReference type="InterPro" id="IPR006194">
    <property type="entry name" value="Gly-tRNA-synth_heterodimer"/>
</dbReference>
<evidence type="ECO:0000256" key="3">
    <source>
        <dbReference type="ARBA" id="ARBA00022741"/>
    </source>
</evidence>
<evidence type="ECO:0000313" key="9">
    <source>
        <dbReference type="EMBL" id="KRN30394.1"/>
    </source>
</evidence>
<dbReference type="PRINTS" id="PR01045">
    <property type="entry name" value="TRNASYNTHGB"/>
</dbReference>
<dbReference type="NCBIfam" id="TIGR00211">
    <property type="entry name" value="glyS"/>
    <property type="match status" value="1"/>
</dbReference>
<proteinExistence type="inferred from homology"/>
<keyword evidence="4 8" id="KW-0067">ATP-binding</keyword>
<dbReference type="GO" id="GO:0004820">
    <property type="term" value="F:glycine-tRNA ligase activity"/>
    <property type="evidence" value="ECO:0007669"/>
    <property type="project" value="UniProtKB-UniRule"/>
</dbReference>
<dbReference type="RefSeq" id="WP_056991036.1">
    <property type="nucleotide sequence ID" value="NZ_JQAR01000007.1"/>
</dbReference>
<dbReference type="EC" id="6.1.1.14" evidence="8"/>
<accession>A0A0R2FYR7</accession>
<keyword evidence="8" id="KW-0963">Cytoplasm</keyword>
<dbReference type="STRING" id="1618.IV36_GL002151"/>
<comment type="subcellular location">
    <subcellularLocation>
        <location evidence="8">Cytoplasm</location>
    </subcellularLocation>
</comment>
<dbReference type="PANTHER" id="PTHR30075">
    <property type="entry name" value="GLYCYL-TRNA SYNTHETASE"/>
    <property type="match status" value="1"/>
</dbReference>
<evidence type="ECO:0000256" key="7">
    <source>
        <dbReference type="ARBA" id="ARBA00047937"/>
    </source>
</evidence>
<dbReference type="HAMAP" id="MF_00255">
    <property type="entry name" value="Gly_tRNA_synth_beta"/>
    <property type="match status" value="1"/>
</dbReference>
<dbReference type="Proteomes" id="UP000051727">
    <property type="component" value="Unassembled WGS sequence"/>
</dbReference>
<dbReference type="InterPro" id="IPR015944">
    <property type="entry name" value="Gly-tRNA-synth_bsu"/>
</dbReference>
<sequence length="691" mass="77899">MTHTFLLEIGLEEIPAHVVTPSAQQLTERVSSFLKEQRLSFERIETFSTPRRLAVKVLNLADQQADIEEEAKGPARKIAQDAEGNWSKAAIGFSRGQGMTPDDIFFKELKGVEYAYVNKFIAGKKAIEILSGVKTAVTAMVFPTMMRWGSNDFKFVRPLKWIIALLDNEVIPFSILDVKSGNVTKGHRFLGKDVTIQDADEYPKALVSEYVIADSQERKNLIVQQIKDLAAKNDWKIIVDDDLLEEVNNLVEYPTVFAGSFDRKYLEIPDEVLITSMKDHQRFFYVQDENGKLLPNFVSVRNGVKDNIDTVIAGNEKVLTARLEDAAFFFHEDQKNSIADYVERLKKVMFHDKIGTTFEKMERVQLLSAILADYLDFDEESKANLKRAAQIYKFDLVTGMVGEFSELQGVMGEKYALIMGEKPEVATAIKEHYMPISAEGELPQTTVGALLAVADKLDSIAAFFAAGMIPTGSNDPYALRRQAAGIARIVMNQNWSLSAVQLFNVVEKNAVANPELYQKISPADTETEVTTFIVERIKKMLEAQHYNFDVIETVTAKTTNGFKEMLEAAKVLKAHSTDKDFKDTVEATTRVLRLAKKADLAADVQLNPELFENDAEKVLADRVAEIEEKNFNNVEEIFQALRGMRVVINNYFDETMVMAKDADIRNNRLYQLSLYASFAYKLGDLTKLNVK</sequence>
<evidence type="ECO:0000256" key="8">
    <source>
        <dbReference type="HAMAP-Rule" id="MF_00255"/>
    </source>
</evidence>
<gene>
    <name evidence="8" type="primary">glyS</name>
    <name evidence="9" type="ORF">IV36_GL002151</name>
</gene>
<dbReference type="GO" id="GO:0005524">
    <property type="term" value="F:ATP binding"/>
    <property type="evidence" value="ECO:0007669"/>
    <property type="project" value="UniProtKB-UniRule"/>
</dbReference>
<evidence type="ECO:0000256" key="4">
    <source>
        <dbReference type="ARBA" id="ARBA00022840"/>
    </source>
</evidence>
<dbReference type="PANTHER" id="PTHR30075:SF2">
    <property type="entry name" value="GLYCINE--TRNA LIGASE, CHLOROPLASTIC_MITOCHONDRIAL 2"/>
    <property type="match status" value="1"/>
</dbReference>
<keyword evidence="5 8" id="KW-0648">Protein biosynthesis</keyword>
<dbReference type="AlphaFoldDB" id="A0A0R2FYR7"/>